<evidence type="ECO:0000313" key="1">
    <source>
        <dbReference type="EMBL" id="KHG14693.1"/>
    </source>
</evidence>
<name>A0A0B0NJH4_GOSAR</name>
<evidence type="ECO:0000313" key="2">
    <source>
        <dbReference type="Proteomes" id="UP000032142"/>
    </source>
</evidence>
<reference evidence="2" key="1">
    <citation type="submission" date="2014-09" db="EMBL/GenBank/DDBJ databases">
        <authorList>
            <person name="Mudge J."/>
            <person name="Ramaraj T."/>
            <person name="Lindquist I.E."/>
            <person name="Bharti A.K."/>
            <person name="Sundararajan A."/>
            <person name="Cameron C.T."/>
            <person name="Woodward J.E."/>
            <person name="May G.D."/>
            <person name="Brubaker C."/>
            <person name="Broadhvest J."/>
            <person name="Wilkins T.A."/>
        </authorList>
    </citation>
    <scope>NUCLEOTIDE SEQUENCE</scope>
    <source>
        <strain evidence="2">cv. AKA8401</strain>
    </source>
</reference>
<sequence length="18" mass="2070">MQIQEVKMPKIVLRVLSG</sequence>
<gene>
    <name evidence="1" type="ORF">F383_18669</name>
</gene>
<dbReference type="Proteomes" id="UP000032142">
    <property type="component" value="Unassembled WGS sequence"/>
</dbReference>
<organism evidence="1 2">
    <name type="scientific">Gossypium arboreum</name>
    <name type="common">Tree cotton</name>
    <name type="synonym">Gossypium nanking</name>
    <dbReference type="NCBI Taxonomy" id="29729"/>
    <lineage>
        <taxon>Eukaryota</taxon>
        <taxon>Viridiplantae</taxon>
        <taxon>Streptophyta</taxon>
        <taxon>Embryophyta</taxon>
        <taxon>Tracheophyta</taxon>
        <taxon>Spermatophyta</taxon>
        <taxon>Magnoliopsida</taxon>
        <taxon>eudicotyledons</taxon>
        <taxon>Gunneridae</taxon>
        <taxon>Pentapetalae</taxon>
        <taxon>rosids</taxon>
        <taxon>malvids</taxon>
        <taxon>Malvales</taxon>
        <taxon>Malvaceae</taxon>
        <taxon>Malvoideae</taxon>
        <taxon>Gossypium</taxon>
    </lineage>
</organism>
<dbReference type="AlphaFoldDB" id="A0A0B0NJH4"/>
<proteinExistence type="predicted"/>
<dbReference type="EMBL" id="KN402106">
    <property type="protein sequence ID" value="KHG14693.1"/>
    <property type="molecule type" value="Genomic_DNA"/>
</dbReference>
<accession>A0A0B0NJH4</accession>
<keyword evidence="2" id="KW-1185">Reference proteome</keyword>
<protein>
    <submittedName>
        <fullName evidence="1">Uncharacterized protein</fullName>
    </submittedName>
</protein>